<dbReference type="AlphaFoldDB" id="A0A660HMJ2"/>
<evidence type="ECO:0000313" key="3">
    <source>
        <dbReference type="Proteomes" id="UP000272462"/>
    </source>
</evidence>
<reference evidence="2 3" key="1">
    <citation type="journal article" date="2018" name="BMC Genomics">
        <title>Comparative genome analysis of jujube witches'-broom Phytoplasma, an obligate pathogen that causes jujube witches'-broom disease.</title>
        <authorList>
            <person name="Wang J."/>
            <person name="Song L."/>
            <person name="Jiao Q."/>
            <person name="Yang S."/>
            <person name="Gao R."/>
            <person name="Lu X."/>
            <person name="Zhou G."/>
        </authorList>
    </citation>
    <scope>NUCLEOTIDE SEQUENCE [LARGE SCALE GENOMIC DNA]</scope>
    <source>
        <strain evidence="2">Jwb-nky</strain>
    </source>
</reference>
<keyword evidence="3" id="KW-1185">Reference proteome</keyword>
<keyword evidence="1" id="KW-0175">Coiled coil</keyword>
<sequence>MIYTELLAHAFVNDLEKYAKQRDEEVNNIKKERDNLKKSNNGLKTQNFILSKCNLKLKNKNNDVNAHNMILQIKNIHLRNEIQGLKKKIERIQK</sequence>
<dbReference type="EMBL" id="CP025121">
    <property type="protein sequence ID" value="AYJ01244.1"/>
    <property type="molecule type" value="Genomic_DNA"/>
</dbReference>
<gene>
    <name evidence="2" type="ORF">CWO85_01735</name>
</gene>
<feature type="coiled-coil region" evidence="1">
    <location>
        <begin position="12"/>
        <end position="46"/>
    </location>
</feature>
<dbReference type="Proteomes" id="UP000272462">
    <property type="component" value="Chromosome"/>
</dbReference>
<proteinExistence type="predicted"/>
<evidence type="ECO:0000313" key="2">
    <source>
        <dbReference type="EMBL" id="AYJ01244.1"/>
    </source>
</evidence>
<evidence type="ECO:0000256" key="1">
    <source>
        <dbReference type="SAM" id="Coils"/>
    </source>
</evidence>
<protein>
    <submittedName>
        <fullName evidence="2">Uncharacterized protein</fullName>
    </submittedName>
</protein>
<accession>A0A660HMJ2</accession>
<dbReference type="RefSeq" id="WP_121463971.1">
    <property type="nucleotide sequence ID" value="NZ_CP025121.1"/>
</dbReference>
<name>A0A660HMJ2_ZIZJU</name>
<organism evidence="2 3">
    <name type="scientific">Ziziphus jujuba witches'-broom phytoplasma</name>
    <dbReference type="NCBI Taxonomy" id="135727"/>
    <lineage>
        <taxon>Bacteria</taxon>
        <taxon>Bacillati</taxon>
        <taxon>Mycoplasmatota</taxon>
        <taxon>Mollicutes</taxon>
        <taxon>Acholeplasmatales</taxon>
        <taxon>Acholeplasmataceae</taxon>
        <taxon>Candidatus Phytoplasma</taxon>
        <taxon>16SrV (Elm yellows group)</taxon>
    </lineage>
</organism>
<dbReference type="KEGG" id="pzi:CWO85_01735"/>